<accession>A0ABR8X521</accession>
<keyword evidence="2" id="KW-1133">Transmembrane helix</keyword>
<dbReference type="RefSeq" id="WP_191766763.1">
    <property type="nucleotide sequence ID" value="NZ_JACSPM010000004.1"/>
</dbReference>
<keyword evidence="2" id="KW-0812">Transmembrane</keyword>
<keyword evidence="4" id="KW-1185">Reference proteome</keyword>
<feature type="compositionally biased region" description="Low complexity" evidence="1">
    <location>
        <begin position="80"/>
        <end position="91"/>
    </location>
</feature>
<evidence type="ECO:0000256" key="2">
    <source>
        <dbReference type="SAM" id="Phobius"/>
    </source>
</evidence>
<dbReference type="Proteomes" id="UP000602532">
    <property type="component" value="Unassembled WGS sequence"/>
</dbReference>
<feature type="compositionally biased region" description="Low complexity" evidence="1">
    <location>
        <begin position="267"/>
        <end position="281"/>
    </location>
</feature>
<keyword evidence="2" id="KW-0472">Membrane</keyword>
<dbReference type="EMBL" id="JACSPM010000004">
    <property type="protein sequence ID" value="MBD8024422.1"/>
    <property type="molecule type" value="Genomic_DNA"/>
</dbReference>
<feature type="region of interest" description="Disordered" evidence="1">
    <location>
        <begin position="17"/>
        <end position="106"/>
    </location>
</feature>
<gene>
    <name evidence="3" type="ORF">H9622_12590</name>
</gene>
<sequence length="281" mass="29390">MDAPSLTAARSKELADLRRRAYGPNADIDSDPAAQRRLHELEELARPSASEAPPRLDPHRDGHRRSSSPDGAPAGDRSEALSSVAVESAPEAPDEEASEVPDPAAPAPARRWWQRVPLWAVAAAVGIAVGLAAGLAWPTDSEPPPDVTLDVEPGGGERGAGFTENLDYWGVDPGSVVPHEPFDVIQVWTARAVDESRCVLLSHDGGFLSATCSGGGLDPVLDFTVYDGMSLEFDEPLPIGTVIRFVGRNGHVDVWVSAPGGRQAGDASASTSSAASAPSRA</sequence>
<proteinExistence type="predicted"/>
<reference evidence="3 4" key="1">
    <citation type="submission" date="2020-08" db="EMBL/GenBank/DDBJ databases">
        <title>A Genomic Blueprint of the Chicken Gut Microbiome.</title>
        <authorList>
            <person name="Gilroy R."/>
            <person name="Ravi A."/>
            <person name="Getino M."/>
            <person name="Pursley I."/>
            <person name="Horton D.L."/>
            <person name="Alikhan N.-F."/>
            <person name="Baker D."/>
            <person name="Gharbi K."/>
            <person name="Hall N."/>
            <person name="Watson M."/>
            <person name="Adriaenssens E.M."/>
            <person name="Foster-Nyarko E."/>
            <person name="Jarju S."/>
            <person name="Secka A."/>
            <person name="Antonio M."/>
            <person name="Oren A."/>
            <person name="Chaudhuri R."/>
            <person name="La Ragione R.M."/>
            <person name="Hildebrand F."/>
            <person name="Pallen M.J."/>
        </authorList>
    </citation>
    <scope>NUCLEOTIDE SEQUENCE [LARGE SCALE GENOMIC DNA]</scope>
    <source>
        <strain evidence="3 4">Sa1CUA4</strain>
    </source>
</reference>
<evidence type="ECO:0000256" key="1">
    <source>
        <dbReference type="SAM" id="MobiDB-lite"/>
    </source>
</evidence>
<feature type="region of interest" description="Disordered" evidence="1">
    <location>
        <begin position="261"/>
        <end position="281"/>
    </location>
</feature>
<organism evidence="3 4">
    <name type="scientific">Microbacterium gallinarum</name>
    <dbReference type="NCBI Taxonomy" id="2762209"/>
    <lineage>
        <taxon>Bacteria</taxon>
        <taxon>Bacillati</taxon>
        <taxon>Actinomycetota</taxon>
        <taxon>Actinomycetes</taxon>
        <taxon>Micrococcales</taxon>
        <taxon>Microbacteriaceae</taxon>
        <taxon>Microbacterium</taxon>
    </lineage>
</organism>
<protein>
    <submittedName>
        <fullName evidence="3">Uncharacterized protein</fullName>
    </submittedName>
</protein>
<name>A0ABR8X521_9MICO</name>
<evidence type="ECO:0000313" key="4">
    <source>
        <dbReference type="Proteomes" id="UP000602532"/>
    </source>
</evidence>
<comment type="caution">
    <text evidence="3">The sequence shown here is derived from an EMBL/GenBank/DDBJ whole genome shotgun (WGS) entry which is preliminary data.</text>
</comment>
<evidence type="ECO:0000313" key="3">
    <source>
        <dbReference type="EMBL" id="MBD8024422.1"/>
    </source>
</evidence>
<feature type="transmembrane region" description="Helical" evidence="2">
    <location>
        <begin position="116"/>
        <end position="137"/>
    </location>
</feature>